<organism evidence="1 2">
    <name type="scientific">Gigaspora margarita</name>
    <dbReference type="NCBI Taxonomy" id="4874"/>
    <lineage>
        <taxon>Eukaryota</taxon>
        <taxon>Fungi</taxon>
        <taxon>Fungi incertae sedis</taxon>
        <taxon>Mucoromycota</taxon>
        <taxon>Glomeromycotina</taxon>
        <taxon>Glomeromycetes</taxon>
        <taxon>Diversisporales</taxon>
        <taxon>Gigasporaceae</taxon>
        <taxon>Gigaspora</taxon>
    </lineage>
</organism>
<protein>
    <recommendedName>
        <fullName evidence="3">Protein kinase domain-containing protein</fullName>
    </recommendedName>
</protein>
<evidence type="ECO:0008006" key="3">
    <source>
        <dbReference type="Google" id="ProtNLM"/>
    </source>
</evidence>
<dbReference type="AlphaFoldDB" id="A0A8H4AJI7"/>
<keyword evidence="2" id="KW-1185">Reference proteome</keyword>
<reference evidence="1 2" key="1">
    <citation type="journal article" date="2019" name="Environ. Microbiol.">
        <title>At the nexus of three kingdoms: the genome of the mycorrhizal fungus Gigaspora margarita provides insights into plant, endobacterial and fungal interactions.</title>
        <authorList>
            <person name="Venice F."/>
            <person name="Ghignone S."/>
            <person name="Salvioli di Fossalunga A."/>
            <person name="Amselem J."/>
            <person name="Novero M."/>
            <person name="Xianan X."/>
            <person name="Sedzielewska Toro K."/>
            <person name="Morin E."/>
            <person name="Lipzen A."/>
            <person name="Grigoriev I.V."/>
            <person name="Henrissat B."/>
            <person name="Martin F.M."/>
            <person name="Bonfante P."/>
        </authorList>
    </citation>
    <scope>NUCLEOTIDE SEQUENCE [LARGE SCALE GENOMIC DNA]</scope>
    <source>
        <strain evidence="1 2">BEG34</strain>
    </source>
</reference>
<evidence type="ECO:0000313" key="2">
    <source>
        <dbReference type="Proteomes" id="UP000439903"/>
    </source>
</evidence>
<evidence type="ECO:0000313" key="1">
    <source>
        <dbReference type="EMBL" id="KAF0503169.1"/>
    </source>
</evidence>
<accession>A0A8H4AJI7</accession>
<name>A0A8H4AJI7_GIGMA</name>
<gene>
    <name evidence="1" type="ORF">F8M41_019667</name>
</gene>
<proteinExistence type="predicted"/>
<dbReference type="EMBL" id="WTPW01000516">
    <property type="protein sequence ID" value="KAF0503169.1"/>
    <property type="molecule type" value="Genomic_DNA"/>
</dbReference>
<comment type="caution">
    <text evidence="1">The sequence shown here is derived from an EMBL/GenBank/DDBJ whole genome shotgun (WGS) entry which is preliminary data.</text>
</comment>
<dbReference type="Proteomes" id="UP000439903">
    <property type="component" value="Unassembled WGS sequence"/>
</dbReference>
<sequence length="121" mass="14215">MKWNDQLYLAKQIANAIKHLYHNNIMHGNLWYYTFESESPFGYDCLIGIIHGKRETDAIGTPREYSLFMKIVRFMIHDANKCPSIHGIGTDVDYHKAFWIYKLSSEIDIKNIFKNNLDNLS</sequence>